<dbReference type="PROSITE" id="PS50181">
    <property type="entry name" value="FBOX"/>
    <property type="match status" value="1"/>
</dbReference>
<dbReference type="InterPro" id="IPR053222">
    <property type="entry name" value="Zygotic_Embryogenesis-Asso"/>
</dbReference>
<proteinExistence type="predicted"/>
<keyword evidence="3" id="KW-1185">Reference proteome</keyword>
<organism evidence="3">
    <name type="scientific">Caenorhabditis brenneri</name>
    <name type="common">Nematode worm</name>
    <dbReference type="NCBI Taxonomy" id="135651"/>
    <lineage>
        <taxon>Eukaryota</taxon>
        <taxon>Metazoa</taxon>
        <taxon>Ecdysozoa</taxon>
        <taxon>Nematoda</taxon>
        <taxon>Chromadorea</taxon>
        <taxon>Rhabditida</taxon>
        <taxon>Rhabditina</taxon>
        <taxon>Rhabditomorpha</taxon>
        <taxon>Rhabditoidea</taxon>
        <taxon>Rhabditidae</taxon>
        <taxon>Peloderinae</taxon>
        <taxon>Caenorhabditis</taxon>
    </lineage>
</organism>
<dbReference type="FunCoup" id="G0N097">
    <property type="interactions" value="371"/>
</dbReference>
<accession>G0N097</accession>
<dbReference type="Proteomes" id="UP000008068">
    <property type="component" value="Unassembled WGS sequence"/>
</dbReference>
<dbReference type="HOGENOM" id="CLU_2361575_0_0_1"/>
<sequence>MNVAARFPLLLLPNDERIEVLRHMDPINLVKISFLSKRAKEIIISRECKAESIQVIIDNTIFIRPLYEYEIPLNNFYLSMRNEYDGSKKVEKPKYI</sequence>
<evidence type="ECO:0000313" key="2">
    <source>
        <dbReference type="EMBL" id="EGT48984.1"/>
    </source>
</evidence>
<dbReference type="AlphaFoldDB" id="G0N097"/>
<dbReference type="InParanoid" id="G0N097"/>
<dbReference type="EMBL" id="GL379824">
    <property type="protein sequence ID" value="EGT48984.1"/>
    <property type="molecule type" value="Genomic_DNA"/>
</dbReference>
<name>G0N097_CAEBE</name>
<gene>
    <name evidence="2" type="ORF">CAEBREN_24833</name>
</gene>
<protein>
    <recommendedName>
        <fullName evidence="1">F-box domain-containing protein</fullName>
    </recommendedName>
</protein>
<evidence type="ECO:0000313" key="3">
    <source>
        <dbReference type="Proteomes" id="UP000008068"/>
    </source>
</evidence>
<evidence type="ECO:0000259" key="1">
    <source>
        <dbReference type="PROSITE" id="PS50181"/>
    </source>
</evidence>
<feature type="domain" description="F-box" evidence="1">
    <location>
        <begin position="6"/>
        <end position="56"/>
    </location>
</feature>
<reference evidence="3" key="1">
    <citation type="submission" date="2011-07" db="EMBL/GenBank/DDBJ databases">
        <authorList>
            <consortium name="Caenorhabditis brenneri Sequencing and Analysis Consortium"/>
            <person name="Wilson R.K."/>
        </authorList>
    </citation>
    <scope>NUCLEOTIDE SEQUENCE [LARGE SCALE GENOMIC DNA]</scope>
    <source>
        <strain evidence="3">PB2801</strain>
    </source>
</reference>
<dbReference type="PANTHER" id="PTHR22899">
    <property type="entry name" value="CYCLIN-RELATED F-BOX FAMILY"/>
    <property type="match status" value="1"/>
</dbReference>
<dbReference type="Pfam" id="PF00646">
    <property type="entry name" value="F-box"/>
    <property type="match status" value="1"/>
</dbReference>
<dbReference type="InterPro" id="IPR001810">
    <property type="entry name" value="F-box_dom"/>
</dbReference>